<evidence type="ECO:0000313" key="1">
    <source>
        <dbReference type="EMBL" id="MFG6449114.1"/>
    </source>
</evidence>
<dbReference type="Gene3D" id="3.30.70.1630">
    <property type="match status" value="1"/>
</dbReference>
<sequence>MDHTSTLTSGGALALTDWGVMRAHGDDAASFLQGQLTQDVQLQSAQQARLVGYCSPKGRLLAVMLAFKPQADELLLALPTELLAPTLKRLSMFVLRARCKLSAPAADDAAHGWQVWGLAGQAAHQWLGAHAPQQTWDASALPSSSASGRSAWVTRLPDDGQTPRWQLLWPSDAAAPQLPPLPAEAWQLLEVQSGMAWLRSATVEQLVPQMLNLELLGGVNFKKGCYPGQEVVARSQYRGTLKRRTQRLALPPGVQAQVGQELFHSDDPEQPAGMVVATAPGQILAELKLAALASGQVHLAEASGPVLTLLTLPYEFVDVT</sequence>
<dbReference type="Proteomes" id="UP001606099">
    <property type="component" value="Unassembled WGS sequence"/>
</dbReference>
<dbReference type="InterPro" id="IPR017703">
    <property type="entry name" value="YgfZ/GCV_T_CS"/>
</dbReference>
<dbReference type="Gene3D" id="2.40.30.160">
    <property type="match status" value="1"/>
</dbReference>
<accession>A0ABW7FXR8</accession>
<dbReference type="RefSeq" id="WP_394462011.1">
    <property type="nucleotide sequence ID" value="NZ_JBIGHZ010000005.1"/>
</dbReference>
<evidence type="ECO:0000313" key="2">
    <source>
        <dbReference type="Proteomes" id="UP001606099"/>
    </source>
</evidence>
<dbReference type="PANTHER" id="PTHR22602">
    <property type="entry name" value="TRANSFERASE CAF17, MITOCHONDRIAL-RELATED"/>
    <property type="match status" value="1"/>
</dbReference>
<comment type="caution">
    <text evidence="1">The sequence shown here is derived from an EMBL/GenBank/DDBJ whole genome shotgun (WGS) entry which is preliminary data.</text>
</comment>
<name>A0ABW7FXR8_9BURK</name>
<dbReference type="EMBL" id="JBIGHZ010000005">
    <property type="protein sequence ID" value="MFG6449114.1"/>
    <property type="molecule type" value="Genomic_DNA"/>
</dbReference>
<dbReference type="PANTHER" id="PTHR22602:SF0">
    <property type="entry name" value="TRANSFERASE CAF17, MITOCHONDRIAL-RELATED"/>
    <property type="match status" value="1"/>
</dbReference>
<reference evidence="1 2" key="1">
    <citation type="submission" date="2024-08" db="EMBL/GenBank/DDBJ databases">
        <authorList>
            <person name="Lu H."/>
        </authorList>
    </citation>
    <scope>NUCLEOTIDE SEQUENCE [LARGE SCALE GENOMIC DNA]</scope>
    <source>
        <strain evidence="1 2">BYS180W</strain>
    </source>
</reference>
<dbReference type="NCBIfam" id="TIGR03317">
    <property type="entry name" value="ygfZ_signature"/>
    <property type="match status" value="1"/>
</dbReference>
<gene>
    <name evidence="1" type="ORF">ACG0Z6_12820</name>
</gene>
<dbReference type="SUPFAM" id="SSF103025">
    <property type="entry name" value="Folate-binding domain"/>
    <property type="match status" value="1"/>
</dbReference>
<proteinExistence type="predicted"/>
<dbReference type="Gene3D" id="3.30.70.1400">
    <property type="entry name" value="Aminomethyltransferase beta-barrel domains"/>
    <property type="match status" value="1"/>
</dbReference>
<organism evidence="1 2">
    <name type="scientific">Roseateles rivi</name>
    <dbReference type="NCBI Taxonomy" id="3299028"/>
    <lineage>
        <taxon>Bacteria</taxon>
        <taxon>Pseudomonadati</taxon>
        <taxon>Pseudomonadota</taxon>
        <taxon>Betaproteobacteria</taxon>
        <taxon>Burkholderiales</taxon>
        <taxon>Sphaerotilaceae</taxon>
        <taxon>Roseateles</taxon>
    </lineage>
</organism>
<keyword evidence="2" id="KW-1185">Reference proteome</keyword>
<protein>
    <submittedName>
        <fullName evidence="1">YgfZ/GcvT domain-containing protein</fullName>
    </submittedName>
</protein>
<dbReference type="InterPro" id="IPR045179">
    <property type="entry name" value="YgfZ/GcvT"/>
</dbReference>